<keyword evidence="3" id="KW-1185">Reference proteome</keyword>
<feature type="compositionally biased region" description="Gly residues" evidence="1">
    <location>
        <begin position="168"/>
        <end position="187"/>
    </location>
</feature>
<name>A0ABD2CPU0_VESMC</name>
<feature type="region of interest" description="Disordered" evidence="1">
    <location>
        <begin position="168"/>
        <end position="190"/>
    </location>
</feature>
<evidence type="ECO:0000256" key="1">
    <source>
        <dbReference type="SAM" id="MobiDB-lite"/>
    </source>
</evidence>
<dbReference type="Proteomes" id="UP001607303">
    <property type="component" value="Unassembled WGS sequence"/>
</dbReference>
<dbReference type="EMBL" id="JAYRBN010000037">
    <property type="protein sequence ID" value="KAL2746725.1"/>
    <property type="molecule type" value="Genomic_DNA"/>
</dbReference>
<gene>
    <name evidence="2" type="ORF">V1477_005095</name>
</gene>
<protein>
    <submittedName>
        <fullName evidence="2">Uncharacterized protein</fullName>
    </submittedName>
</protein>
<sequence length="227" mass="25095">MTSRWKRSQSENKSSLSQEILRKLRRWPTSDGSRLRVASLAPNNEDDVVVAPAGLLIAAPTRGSEITTYECTTRYYRVRHIPRDLEIRLIDSWNKIPKKHSFSLILFKKFLIPFKALWPFNSYLNILHPKETRRLTHTTEQDRIEQDRQAAAYIPCLTRGGGVGGIGGSGSDSSGGVGGGGGGGGGSNKSYDDGRRRCVGTLYANDHLSYVYYTCVNAFVGISLLVA</sequence>
<feature type="non-terminal residue" evidence="2">
    <location>
        <position position="227"/>
    </location>
</feature>
<reference evidence="2 3" key="1">
    <citation type="journal article" date="2024" name="Ann. Entomol. Soc. Am.">
        <title>Genomic analyses of the southern and eastern yellowjacket wasps (Hymenoptera: Vespidae) reveal evolutionary signatures of social life.</title>
        <authorList>
            <person name="Catto M.A."/>
            <person name="Caine P.B."/>
            <person name="Orr S.E."/>
            <person name="Hunt B.G."/>
            <person name="Goodisman M.A.D."/>
        </authorList>
    </citation>
    <scope>NUCLEOTIDE SEQUENCE [LARGE SCALE GENOMIC DNA]</scope>
    <source>
        <strain evidence="2">232</strain>
        <tissue evidence="2">Head and thorax</tissue>
    </source>
</reference>
<evidence type="ECO:0000313" key="2">
    <source>
        <dbReference type="EMBL" id="KAL2746725.1"/>
    </source>
</evidence>
<dbReference type="AlphaFoldDB" id="A0ABD2CPU0"/>
<accession>A0ABD2CPU0</accession>
<comment type="caution">
    <text evidence="2">The sequence shown here is derived from an EMBL/GenBank/DDBJ whole genome shotgun (WGS) entry which is preliminary data.</text>
</comment>
<proteinExistence type="predicted"/>
<evidence type="ECO:0000313" key="3">
    <source>
        <dbReference type="Proteomes" id="UP001607303"/>
    </source>
</evidence>
<organism evidence="2 3">
    <name type="scientific">Vespula maculifrons</name>
    <name type="common">Eastern yellow jacket</name>
    <name type="synonym">Wasp</name>
    <dbReference type="NCBI Taxonomy" id="7453"/>
    <lineage>
        <taxon>Eukaryota</taxon>
        <taxon>Metazoa</taxon>
        <taxon>Ecdysozoa</taxon>
        <taxon>Arthropoda</taxon>
        <taxon>Hexapoda</taxon>
        <taxon>Insecta</taxon>
        <taxon>Pterygota</taxon>
        <taxon>Neoptera</taxon>
        <taxon>Endopterygota</taxon>
        <taxon>Hymenoptera</taxon>
        <taxon>Apocrita</taxon>
        <taxon>Aculeata</taxon>
        <taxon>Vespoidea</taxon>
        <taxon>Vespidae</taxon>
        <taxon>Vespinae</taxon>
        <taxon>Vespula</taxon>
    </lineage>
</organism>